<dbReference type="Proteomes" id="UP000007382">
    <property type="component" value="Chromosome"/>
</dbReference>
<dbReference type="RefSeq" id="WP_014450369.1">
    <property type="nucleotide sequence ID" value="NC_017094.1"/>
</dbReference>
<protein>
    <submittedName>
        <fullName evidence="1">Uncharacterized protein</fullName>
    </submittedName>
</protein>
<dbReference type="OrthoDB" id="2614981at2"/>
<proteinExistence type="predicted"/>
<dbReference type="PATRIC" id="fig|1162668.3.peg.2618"/>
<dbReference type="HOGENOM" id="CLU_1862705_0_0_0"/>
<reference evidence="1 2" key="1">
    <citation type="journal article" date="2012" name="J. Bacteriol.">
        <title>Complete Genome Sequence of Leptospirillum ferrooxidans Strain C2-3, Isolated from a Fresh Volcanic Ash Deposit on the Island of Miyake, Japan.</title>
        <authorList>
            <person name="Fujimura R."/>
            <person name="Sato Y."/>
            <person name="Nishizawa T."/>
            <person name="Oshima K."/>
            <person name="Kim S.-W."/>
            <person name="Hattori M."/>
            <person name="Kamijo T."/>
            <person name="Ohta H."/>
        </authorList>
    </citation>
    <scope>NUCLEOTIDE SEQUENCE [LARGE SCALE GENOMIC DNA]</scope>
    <source>
        <strain evidence="1 2">C2-3</strain>
    </source>
</reference>
<dbReference type="KEGG" id="lfc:LFE_2213"/>
<gene>
    <name evidence="1" type="ordered locus">LFE_2213</name>
</gene>
<dbReference type="EMBL" id="AP012342">
    <property type="protein sequence ID" value="BAM07886.1"/>
    <property type="molecule type" value="Genomic_DNA"/>
</dbReference>
<accession>I0IRI7</accession>
<keyword evidence="2" id="KW-1185">Reference proteome</keyword>
<evidence type="ECO:0000313" key="2">
    <source>
        <dbReference type="Proteomes" id="UP000007382"/>
    </source>
</evidence>
<reference evidence="2" key="2">
    <citation type="submission" date="2012-03" db="EMBL/GenBank/DDBJ databases">
        <title>The complete genome sequence of the pioneer microbe on fresh volcanic deposit, Leptospirillum ferrooxidans strain C2-3.</title>
        <authorList>
            <person name="Fujimura R."/>
            <person name="Sato Y."/>
            <person name="Nishizawa T."/>
            <person name="Nanba K."/>
            <person name="Oshima K."/>
            <person name="Hattori M."/>
            <person name="Kamijo T."/>
            <person name="Ohta H."/>
        </authorList>
    </citation>
    <scope>NUCLEOTIDE SEQUENCE [LARGE SCALE GENOMIC DNA]</scope>
    <source>
        <strain evidence="2">C2-3</strain>
    </source>
</reference>
<organism evidence="1 2">
    <name type="scientific">Leptospirillum ferrooxidans (strain C2-3)</name>
    <dbReference type="NCBI Taxonomy" id="1162668"/>
    <lineage>
        <taxon>Bacteria</taxon>
        <taxon>Pseudomonadati</taxon>
        <taxon>Nitrospirota</taxon>
        <taxon>Nitrospiria</taxon>
        <taxon>Nitrospirales</taxon>
        <taxon>Nitrospiraceae</taxon>
        <taxon>Leptospirillum</taxon>
    </lineage>
</organism>
<dbReference type="AlphaFoldDB" id="I0IRI7"/>
<name>I0IRI7_LEPFC</name>
<sequence length="137" mass="15540">MMMGTKTAFFRPGSLHEYSQALANGNPDGWVLGEFLDAFYEAPPNHRQNMIEQEPELLGGKIRNGDVTDAYIAATAEYLAWHFSLLTPDWTQDSRRIMKEPWFATDIEGLKTLLAMESPAAFRRRNLFVSQNALSRA</sequence>
<dbReference type="STRING" id="1162668.LFE_2213"/>
<evidence type="ECO:0000313" key="1">
    <source>
        <dbReference type="EMBL" id="BAM07886.1"/>
    </source>
</evidence>